<evidence type="ECO:0000313" key="1">
    <source>
        <dbReference type="EMBL" id="SMF88132.1"/>
    </source>
</evidence>
<dbReference type="RefSeq" id="WP_208914900.1">
    <property type="nucleotide sequence ID" value="NZ_LT840184.1"/>
</dbReference>
<accession>A0A1X7HK35</accession>
<gene>
    <name evidence="1" type="ORF">SAMN05661091_4132</name>
</gene>
<proteinExistence type="predicted"/>
<dbReference type="Proteomes" id="UP000192940">
    <property type="component" value="Chromosome I"/>
</dbReference>
<dbReference type="EMBL" id="LT840184">
    <property type="protein sequence ID" value="SMF88132.1"/>
    <property type="molecule type" value="Genomic_DNA"/>
</dbReference>
<keyword evidence="2" id="KW-1185">Reference proteome</keyword>
<dbReference type="Pfam" id="PF09684">
    <property type="entry name" value="Tail_P2_I"/>
    <property type="match status" value="1"/>
</dbReference>
<reference evidence="2" key="1">
    <citation type="submission" date="2017-04" db="EMBL/GenBank/DDBJ databases">
        <authorList>
            <person name="Varghese N."/>
            <person name="Submissions S."/>
        </authorList>
    </citation>
    <scope>NUCLEOTIDE SEQUENCE [LARGE SCALE GENOMIC DNA]</scope>
    <source>
        <strain evidence="2">N3/975</strain>
    </source>
</reference>
<protein>
    <submittedName>
        <fullName evidence="1">Phage tail protein, P2 protein I family</fullName>
    </submittedName>
</protein>
<name>A0A1X7HK35_9BACL</name>
<dbReference type="NCBIfam" id="TIGR01634">
    <property type="entry name" value="tail_P2_I"/>
    <property type="match status" value="1"/>
</dbReference>
<sequence>MINIDQISIYDLLPPNAQADPTVSAAARSLDSHMQELTQQVKDLSFYRRLLAGKITDAEADERAWQNHVDFWDTSLPLEQKIQLLMNAKEFHRIKGTPAAIEDLVTILFGEGKVEEWFEYGGEPGYFQVITNNPEVTQEKAQEFYRAVESVKRLSAHLERVILSQSEPINLYFAGVLRMGEKMTVRMV</sequence>
<dbReference type="STRING" id="1313296.SAMN05661091_4132"/>
<evidence type="ECO:0000313" key="2">
    <source>
        <dbReference type="Proteomes" id="UP000192940"/>
    </source>
</evidence>
<dbReference type="AlphaFoldDB" id="A0A1X7HK35"/>
<organism evidence="1 2">
    <name type="scientific">Paenibacillus uliginis N3/975</name>
    <dbReference type="NCBI Taxonomy" id="1313296"/>
    <lineage>
        <taxon>Bacteria</taxon>
        <taxon>Bacillati</taxon>
        <taxon>Bacillota</taxon>
        <taxon>Bacilli</taxon>
        <taxon>Bacillales</taxon>
        <taxon>Paenibacillaceae</taxon>
        <taxon>Paenibacillus</taxon>
    </lineage>
</organism>
<dbReference type="InterPro" id="IPR006521">
    <property type="entry name" value="Tail_protein_I"/>
</dbReference>